<dbReference type="InterPro" id="IPR001806">
    <property type="entry name" value="Small_GTPase"/>
</dbReference>
<dbReference type="Pfam" id="PF00071">
    <property type="entry name" value="Ras"/>
    <property type="match status" value="1"/>
</dbReference>
<accession>A0A0C9VGY1</accession>
<dbReference type="EMBL" id="KN837108">
    <property type="protein sequence ID" value="KIJ46294.1"/>
    <property type="molecule type" value="Genomic_DNA"/>
</dbReference>
<name>A0A0C9VGY1_SPHS4</name>
<dbReference type="OrthoDB" id="9989112at2759"/>
<dbReference type="GO" id="GO:0005525">
    <property type="term" value="F:GTP binding"/>
    <property type="evidence" value="ECO:0007669"/>
    <property type="project" value="InterPro"/>
</dbReference>
<keyword evidence="3" id="KW-1185">Reference proteome</keyword>
<dbReference type="PROSITE" id="PS51419">
    <property type="entry name" value="RAB"/>
    <property type="match status" value="1"/>
</dbReference>
<dbReference type="AlphaFoldDB" id="A0A0C9VGY1"/>
<evidence type="ECO:0000256" key="1">
    <source>
        <dbReference type="ARBA" id="ARBA00006270"/>
    </source>
</evidence>
<dbReference type="PRINTS" id="PR00449">
    <property type="entry name" value="RASTRNSFRMNG"/>
</dbReference>
<sequence length="206" mass="22930">LVIVGDKGVGKTSIIKRFVHDEFTNGELSTIGVDICVKSVVINGKRTKNQFWSASGDAKYRKLASAYFRGASGALVVYDVTDRESYIGVKRWIQELRDLGYEHMKIILVGNKVDLNDSRTVSMEEAKVFADENHLTFMETSACTSANIEEVFHELLRGTLRLNFNFIHAYTVTGNLAIVDFHVERSVLSVQVRKDPSSLGAVCSCC</sequence>
<organism evidence="2 3">
    <name type="scientific">Sphaerobolus stellatus (strain SS14)</name>
    <dbReference type="NCBI Taxonomy" id="990650"/>
    <lineage>
        <taxon>Eukaryota</taxon>
        <taxon>Fungi</taxon>
        <taxon>Dikarya</taxon>
        <taxon>Basidiomycota</taxon>
        <taxon>Agaricomycotina</taxon>
        <taxon>Agaricomycetes</taxon>
        <taxon>Phallomycetidae</taxon>
        <taxon>Geastrales</taxon>
        <taxon>Sphaerobolaceae</taxon>
        <taxon>Sphaerobolus</taxon>
    </lineage>
</organism>
<dbReference type="InterPro" id="IPR050209">
    <property type="entry name" value="Rab_GTPases_membrane_traffic"/>
</dbReference>
<evidence type="ECO:0000313" key="3">
    <source>
        <dbReference type="Proteomes" id="UP000054279"/>
    </source>
</evidence>
<protein>
    <submittedName>
        <fullName evidence="2">Uncharacterized protein</fullName>
    </submittedName>
</protein>
<evidence type="ECO:0000313" key="2">
    <source>
        <dbReference type="EMBL" id="KIJ46294.1"/>
    </source>
</evidence>
<dbReference type="HOGENOM" id="CLU_041217_23_2_1"/>
<comment type="similarity">
    <text evidence="1">Belongs to the small GTPase superfamily. Rab family.</text>
</comment>
<dbReference type="PANTHER" id="PTHR47979">
    <property type="entry name" value="DRAB11-RELATED"/>
    <property type="match status" value="1"/>
</dbReference>
<dbReference type="CDD" id="cd00154">
    <property type="entry name" value="Rab"/>
    <property type="match status" value="1"/>
</dbReference>
<dbReference type="Proteomes" id="UP000054279">
    <property type="component" value="Unassembled WGS sequence"/>
</dbReference>
<dbReference type="PROSITE" id="PS51421">
    <property type="entry name" value="RAS"/>
    <property type="match status" value="1"/>
</dbReference>
<dbReference type="SMART" id="SM00175">
    <property type="entry name" value="RAB"/>
    <property type="match status" value="1"/>
</dbReference>
<dbReference type="InterPro" id="IPR005225">
    <property type="entry name" value="Small_GTP-bd"/>
</dbReference>
<reference evidence="2 3" key="1">
    <citation type="submission" date="2014-06" db="EMBL/GenBank/DDBJ databases">
        <title>Evolutionary Origins and Diversification of the Mycorrhizal Mutualists.</title>
        <authorList>
            <consortium name="DOE Joint Genome Institute"/>
            <consortium name="Mycorrhizal Genomics Consortium"/>
            <person name="Kohler A."/>
            <person name="Kuo A."/>
            <person name="Nagy L.G."/>
            <person name="Floudas D."/>
            <person name="Copeland A."/>
            <person name="Barry K.W."/>
            <person name="Cichocki N."/>
            <person name="Veneault-Fourrey C."/>
            <person name="LaButti K."/>
            <person name="Lindquist E.A."/>
            <person name="Lipzen A."/>
            <person name="Lundell T."/>
            <person name="Morin E."/>
            <person name="Murat C."/>
            <person name="Riley R."/>
            <person name="Ohm R."/>
            <person name="Sun H."/>
            <person name="Tunlid A."/>
            <person name="Henrissat B."/>
            <person name="Grigoriev I.V."/>
            <person name="Hibbett D.S."/>
            <person name="Martin F."/>
        </authorList>
    </citation>
    <scope>NUCLEOTIDE SEQUENCE [LARGE SCALE GENOMIC DNA]</scope>
    <source>
        <strain evidence="2 3">SS14</strain>
    </source>
</reference>
<dbReference type="NCBIfam" id="TIGR00231">
    <property type="entry name" value="small_GTP"/>
    <property type="match status" value="1"/>
</dbReference>
<dbReference type="SMART" id="SM00174">
    <property type="entry name" value="RHO"/>
    <property type="match status" value="1"/>
</dbReference>
<dbReference type="GO" id="GO:0003924">
    <property type="term" value="F:GTPase activity"/>
    <property type="evidence" value="ECO:0007669"/>
    <property type="project" value="InterPro"/>
</dbReference>
<dbReference type="InterPro" id="IPR027417">
    <property type="entry name" value="P-loop_NTPase"/>
</dbReference>
<dbReference type="SUPFAM" id="SSF52540">
    <property type="entry name" value="P-loop containing nucleoside triphosphate hydrolases"/>
    <property type="match status" value="1"/>
</dbReference>
<dbReference type="SMART" id="SM00173">
    <property type="entry name" value="RAS"/>
    <property type="match status" value="1"/>
</dbReference>
<dbReference type="FunFam" id="3.40.50.300:FF:001329">
    <property type="entry name" value="Small GTP-binding protein, putative"/>
    <property type="match status" value="1"/>
</dbReference>
<feature type="non-terminal residue" evidence="2">
    <location>
        <position position="1"/>
    </location>
</feature>
<gene>
    <name evidence="2" type="ORF">M422DRAFT_165449</name>
</gene>
<dbReference type="SMART" id="SM00176">
    <property type="entry name" value="RAN"/>
    <property type="match status" value="1"/>
</dbReference>
<dbReference type="Gene3D" id="3.40.50.300">
    <property type="entry name" value="P-loop containing nucleotide triphosphate hydrolases"/>
    <property type="match status" value="1"/>
</dbReference>
<proteinExistence type="inferred from homology"/>